<proteinExistence type="predicted"/>
<reference evidence="2" key="1">
    <citation type="submission" date="2016-11" db="UniProtKB">
        <authorList>
            <consortium name="WormBaseParasite"/>
        </authorList>
    </citation>
    <scope>IDENTIFICATION</scope>
</reference>
<evidence type="ECO:0000313" key="2">
    <source>
        <dbReference type="WBParaSite" id="Hba_07837"/>
    </source>
</evidence>
<dbReference type="WBParaSite" id="Hba_07837">
    <property type="protein sequence ID" value="Hba_07837"/>
    <property type="gene ID" value="Hba_07837"/>
</dbReference>
<sequence length="35" mass="4143">MAFSESSFIACIESWIAKWRPCWQNMTESCILLLF</sequence>
<organism evidence="1 2">
    <name type="scientific">Heterorhabditis bacteriophora</name>
    <name type="common">Entomopathogenic nematode worm</name>
    <dbReference type="NCBI Taxonomy" id="37862"/>
    <lineage>
        <taxon>Eukaryota</taxon>
        <taxon>Metazoa</taxon>
        <taxon>Ecdysozoa</taxon>
        <taxon>Nematoda</taxon>
        <taxon>Chromadorea</taxon>
        <taxon>Rhabditida</taxon>
        <taxon>Rhabditina</taxon>
        <taxon>Rhabditomorpha</taxon>
        <taxon>Strongyloidea</taxon>
        <taxon>Heterorhabditidae</taxon>
        <taxon>Heterorhabditis</taxon>
    </lineage>
</organism>
<name>A0A1I7WRM7_HETBA</name>
<protein>
    <submittedName>
        <fullName evidence="2">Uncharacterized protein</fullName>
    </submittedName>
</protein>
<dbReference type="Proteomes" id="UP000095283">
    <property type="component" value="Unplaced"/>
</dbReference>
<keyword evidence="1" id="KW-1185">Reference proteome</keyword>
<accession>A0A1I7WRM7</accession>
<evidence type="ECO:0000313" key="1">
    <source>
        <dbReference type="Proteomes" id="UP000095283"/>
    </source>
</evidence>
<dbReference type="AlphaFoldDB" id="A0A1I7WRM7"/>